<feature type="compositionally biased region" description="Polar residues" evidence="4">
    <location>
        <begin position="29"/>
        <end position="45"/>
    </location>
</feature>
<dbReference type="GeneID" id="103194111"/>
<keyword evidence="1" id="KW-0403">Intermediate filament</keyword>
<organism evidence="6 7">
    <name type="scientific">Orycteropus afer afer</name>
    <dbReference type="NCBI Taxonomy" id="1230840"/>
    <lineage>
        <taxon>Eukaryota</taxon>
        <taxon>Metazoa</taxon>
        <taxon>Chordata</taxon>
        <taxon>Craniata</taxon>
        <taxon>Vertebrata</taxon>
        <taxon>Euteleostomi</taxon>
        <taxon>Mammalia</taxon>
        <taxon>Eutheria</taxon>
        <taxon>Afrotheria</taxon>
        <taxon>Tubulidentata</taxon>
        <taxon>Orycteropodidae</taxon>
        <taxon>Orycteropus</taxon>
    </lineage>
</organism>
<dbReference type="PANTHER" id="PTHR23239">
    <property type="entry name" value="INTERMEDIATE FILAMENT"/>
    <property type="match status" value="1"/>
</dbReference>
<dbReference type="InterPro" id="IPR002957">
    <property type="entry name" value="Keratin_I"/>
</dbReference>
<dbReference type="Gene3D" id="1.20.5.1160">
    <property type="entry name" value="Vasodilator-stimulated phosphoprotein"/>
    <property type="match status" value="1"/>
</dbReference>
<protein>
    <submittedName>
        <fullName evidence="7">Phakinin</fullName>
    </submittedName>
</protein>
<dbReference type="GO" id="GO:0005198">
    <property type="term" value="F:structural molecule activity"/>
    <property type="evidence" value="ECO:0007669"/>
    <property type="project" value="InterPro"/>
</dbReference>
<accession>A0A8B6ZJ06</accession>
<dbReference type="SUPFAM" id="SSF64593">
    <property type="entry name" value="Intermediate filament protein, coiled coil region"/>
    <property type="match status" value="1"/>
</dbReference>
<dbReference type="OrthoDB" id="8851579at2759"/>
<dbReference type="PANTHER" id="PTHR23239:SF32">
    <property type="entry name" value="PHAKININ"/>
    <property type="match status" value="1"/>
</dbReference>
<dbReference type="AlphaFoldDB" id="A0A8B6ZJ06"/>
<evidence type="ECO:0000256" key="4">
    <source>
        <dbReference type="SAM" id="MobiDB-lite"/>
    </source>
</evidence>
<dbReference type="GO" id="GO:0045109">
    <property type="term" value="P:intermediate filament organization"/>
    <property type="evidence" value="ECO:0007669"/>
    <property type="project" value="TreeGrafter"/>
</dbReference>
<evidence type="ECO:0000256" key="2">
    <source>
        <dbReference type="ARBA" id="ARBA00023054"/>
    </source>
</evidence>
<dbReference type="CTD" id="8419"/>
<dbReference type="RefSeq" id="XP_007935660.1">
    <property type="nucleotide sequence ID" value="XM_007937469.2"/>
</dbReference>
<name>A0A8B6ZJ06_ORYAF</name>
<dbReference type="InterPro" id="IPR039008">
    <property type="entry name" value="IF_rod_dom"/>
</dbReference>
<evidence type="ECO:0000313" key="6">
    <source>
        <dbReference type="Proteomes" id="UP000694850"/>
    </source>
</evidence>
<keyword evidence="6" id="KW-1185">Reference proteome</keyword>
<gene>
    <name evidence="7" type="primary">BFSP2</name>
</gene>
<feature type="region of interest" description="Disordered" evidence="4">
    <location>
        <begin position="1"/>
        <end position="47"/>
    </location>
</feature>
<evidence type="ECO:0000259" key="5">
    <source>
        <dbReference type="PROSITE" id="PS51842"/>
    </source>
</evidence>
<dbReference type="Gene3D" id="1.20.5.170">
    <property type="match status" value="1"/>
</dbReference>
<sequence length="415" mass="45913">MSERQVVVDAPTGASPSMSLPRRRASFRGAQSSSLLESNPGSRTNVGDGLAQSPVIYIGPTPAGGIGGQGARVTCRALGISSIFLQGLQSSGLATAPAPGLEGDHGAAEDLRGCLVEYTAKVRTLEQVSRELETQLRMHLESKATGSRSWGALRAAWTSSCQQVGDALLENAQLMLQKENIQAGADNFKERYENEQPFRKAAEEEINSLYKVIDEANLTKMDLESQIESLNEELDFLSRNYEEDVKVLYKQLAGSELEQVDVPIGTGLDDILETIRICWERDVEKNRVEARALLQAKQQAGVARVAQTQEEKLATALRVELHNISCQVQSLQAETESLQALKRGLENTLHDAKHWHDMELQNLGTVVSRLEAELREIHEEAEQQWKEQEHLLAHTSQLQKDVASYHALLDREEGR</sequence>
<feature type="domain" description="IF rod" evidence="5">
    <location>
        <begin position="104"/>
        <end position="415"/>
    </location>
</feature>
<reference evidence="7" key="1">
    <citation type="submission" date="2025-08" db="UniProtKB">
        <authorList>
            <consortium name="RefSeq"/>
        </authorList>
    </citation>
    <scope>IDENTIFICATION</scope>
</reference>
<proteinExistence type="predicted"/>
<dbReference type="Pfam" id="PF00038">
    <property type="entry name" value="Filament"/>
    <property type="match status" value="1"/>
</dbReference>
<dbReference type="SMART" id="SM01391">
    <property type="entry name" value="Filament"/>
    <property type="match status" value="1"/>
</dbReference>
<dbReference type="Proteomes" id="UP000694850">
    <property type="component" value="Unplaced"/>
</dbReference>
<evidence type="ECO:0000313" key="7">
    <source>
        <dbReference type="RefSeq" id="XP_007935660.1"/>
    </source>
</evidence>
<evidence type="ECO:0000256" key="3">
    <source>
        <dbReference type="SAM" id="Coils"/>
    </source>
</evidence>
<evidence type="ECO:0000256" key="1">
    <source>
        <dbReference type="ARBA" id="ARBA00022754"/>
    </source>
</evidence>
<keyword evidence="2 3" id="KW-0175">Coiled coil</keyword>
<dbReference type="PRINTS" id="PR01248">
    <property type="entry name" value="TYPE1KERATIN"/>
</dbReference>
<dbReference type="GO" id="GO:0005882">
    <property type="term" value="C:intermediate filament"/>
    <property type="evidence" value="ECO:0007669"/>
    <property type="project" value="UniProtKB-KW"/>
</dbReference>
<feature type="coiled-coil region" evidence="3">
    <location>
        <begin position="314"/>
        <end position="380"/>
    </location>
</feature>
<feature type="coiled-coil region" evidence="3">
    <location>
        <begin position="199"/>
        <end position="247"/>
    </location>
</feature>
<dbReference type="PROSITE" id="PS51842">
    <property type="entry name" value="IF_ROD_2"/>
    <property type="match status" value="1"/>
</dbReference>